<dbReference type="Gene3D" id="3.40.50.920">
    <property type="match status" value="1"/>
</dbReference>
<dbReference type="AlphaFoldDB" id="A0A1M6NNG1"/>
<evidence type="ECO:0000313" key="6">
    <source>
        <dbReference type="Proteomes" id="UP000184016"/>
    </source>
</evidence>
<dbReference type="InterPro" id="IPR029061">
    <property type="entry name" value="THDP-binding"/>
</dbReference>
<keyword evidence="1" id="KW-0560">Oxidoreductase</keyword>
<feature type="domain" description="Pyruvate flavodoxin/ferredoxin oxidoreductase pyrimidine binding" evidence="3">
    <location>
        <begin position="207"/>
        <end position="443"/>
    </location>
</feature>
<dbReference type="Gene3D" id="3.40.50.970">
    <property type="match status" value="1"/>
</dbReference>
<name>A0A1M6NNG1_9BACL</name>
<sequence length="580" mass="62724">MLTELSWKVGGQQGEGVESTGETFAVALNRQGYYIYSFRHFSSRIKGGHSNDKVRVSLIPHRAIASYTDILLAFDQETIDLNASDVREGGIVIADAKFKPTAPQHVQLVSIPLTQLAEENGSAIMKNMVSLGASCYLLGLSLDVFRSVIEEKFSRKGAAVVEQNMRALQSGYDAIKEQATPDMLMPLAPADGVPRLFMMGNDALGLGALAAGARVMAAYPITPASDVMEYLIKKMPKVGGAVVQTEDEIAAMTMTIGANYGGARAFTCTSGPGLALMMEAIGLSGMTETPTVIIDTQRGGPSTGLPTKQEQSDFLAALFGTHGEIPKIVLTPATPEECFQAMGEAFNLAEQYQCPVIVMTDLQLSLSKQTTEPLKLSDISIQRGSTLMNEIPSENIHDQFKRYELTANGVSPRVLPGTKGGLHHVTGVEHSEIGRPNETSLNRQKMMEKRMRKLQGVELNHSVSCHGNPNAKTVLLGIGSNFGALEEAVEILEKQGISATHVHIHKLLPFPVQALQEAFAHKEEIFVVENNATGQIRHLLGFFNVSTNGALHSILKFDGSPFLPKEIAEEVARKVSVWQA</sequence>
<dbReference type="CDD" id="cd07034">
    <property type="entry name" value="TPP_PYR_PFOR_IOR-alpha_like"/>
    <property type="match status" value="1"/>
</dbReference>
<gene>
    <name evidence="5" type="ORF">SAMN05443507_106107</name>
</gene>
<dbReference type="GO" id="GO:0006979">
    <property type="term" value="P:response to oxidative stress"/>
    <property type="evidence" value="ECO:0007669"/>
    <property type="project" value="TreeGrafter"/>
</dbReference>
<dbReference type="PANTHER" id="PTHR32154:SF20">
    <property type="entry name" value="2-OXOGLUTARATE OXIDOREDUCTASE SUBUNIT KORA"/>
    <property type="match status" value="1"/>
</dbReference>
<evidence type="ECO:0000313" key="5">
    <source>
        <dbReference type="EMBL" id="SHJ97198.1"/>
    </source>
</evidence>
<dbReference type="InterPro" id="IPR002869">
    <property type="entry name" value="Pyrv_flavodox_OxRed_cen"/>
</dbReference>
<dbReference type="InterPro" id="IPR033412">
    <property type="entry name" value="PFOR_II"/>
</dbReference>
<dbReference type="Pfam" id="PF01558">
    <property type="entry name" value="POR"/>
    <property type="match status" value="1"/>
</dbReference>
<evidence type="ECO:0000259" key="4">
    <source>
        <dbReference type="Pfam" id="PF17147"/>
    </source>
</evidence>
<dbReference type="Pfam" id="PF17147">
    <property type="entry name" value="PFOR_II"/>
    <property type="match status" value="1"/>
</dbReference>
<dbReference type="InterPro" id="IPR019752">
    <property type="entry name" value="Pyrv/ketoisovalerate_OxRed_cat"/>
</dbReference>
<dbReference type="EMBL" id="FRAF01000006">
    <property type="protein sequence ID" value="SHJ97198.1"/>
    <property type="molecule type" value="Genomic_DNA"/>
</dbReference>
<feature type="domain" description="Pyruvate/ketoisovalerate oxidoreductase catalytic" evidence="2">
    <location>
        <begin position="14"/>
        <end position="173"/>
    </location>
</feature>
<evidence type="ECO:0000259" key="3">
    <source>
        <dbReference type="Pfam" id="PF01855"/>
    </source>
</evidence>
<dbReference type="InterPro" id="IPR050722">
    <property type="entry name" value="Pyruvate:ferred/Flavod_OxRd"/>
</dbReference>
<dbReference type="STRING" id="1830138.SAMN05443507_106107"/>
<dbReference type="Gene3D" id="3.40.920.10">
    <property type="entry name" value="Pyruvate-ferredoxin oxidoreductase, PFOR, domain III"/>
    <property type="match status" value="1"/>
</dbReference>
<keyword evidence="6" id="KW-1185">Reference proteome</keyword>
<dbReference type="RefSeq" id="WP_072873449.1">
    <property type="nucleotide sequence ID" value="NZ_FRAF01000006.1"/>
</dbReference>
<dbReference type="InterPro" id="IPR002880">
    <property type="entry name" value="Pyrv_Fd/Flavodoxin_OxRdtase_N"/>
</dbReference>
<dbReference type="SUPFAM" id="SSF52518">
    <property type="entry name" value="Thiamin diphosphate-binding fold (THDP-binding)"/>
    <property type="match status" value="1"/>
</dbReference>
<dbReference type="FunFam" id="3.40.920.10:FF:000003">
    <property type="entry name" value="Pyruvate ferredoxin oxidoreductase, alpha subunit"/>
    <property type="match status" value="1"/>
</dbReference>
<dbReference type="FunFam" id="3.40.50.970:FF:000022">
    <property type="entry name" value="2-oxoglutarate ferredoxin oxidoreductase alpha subunit"/>
    <property type="match status" value="1"/>
</dbReference>
<dbReference type="NCBIfam" id="TIGR03710">
    <property type="entry name" value="OAFO_sf"/>
    <property type="match status" value="1"/>
</dbReference>
<proteinExistence type="predicted"/>
<accession>A0A1M6NNG1</accession>
<dbReference type="InterPro" id="IPR009014">
    <property type="entry name" value="Transketo_C/PFOR_II"/>
</dbReference>
<evidence type="ECO:0000256" key="1">
    <source>
        <dbReference type="ARBA" id="ARBA00023002"/>
    </source>
</evidence>
<dbReference type="Pfam" id="PF01855">
    <property type="entry name" value="POR_N"/>
    <property type="match status" value="1"/>
</dbReference>
<dbReference type="InterPro" id="IPR022367">
    <property type="entry name" value="2-oxoacid/accept_OxRdtase_asu"/>
</dbReference>
<dbReference type="SUPFAM" id="SSF52922">
    <property type="entry name" value="TK C-terminal domain-like"/>
    <property type="match status" value="1"/>
</dbReference>
<organism evidence="5 6">
    <name type="scientific">Alicyclobacillus tolerans</name>
    <dbReference type="NCBI Taxonomy" id="90970"/>
    <lineage>
        <taxon>Bacteria</taxon>
        <taxon>Bacillati</taxon>
        <taxon>Bacillota</taxon>
        <taxon>Bacilli</taxon>
        <taxon>Bacillales</taxon>
        <taxon>Alicyclobacillaceae</taxon>
        <taxon>Alicyclobacillus</taxon>
    </lineage>
</organism>
<dbReference type="SUPFAM" id="SSF53323">
    <property type="entry name" value="Pyruvate-ferredoxin oxidoreductase, PFOR, domain III"/>
    <property type="match status" value="1"/>
</dbReference>
<evidence type="ECO:0000259" key="2">
    <source>
        <dbReference type="Pfam" id="PF01558"/>
    </source>
</evidence>
<protein>
    <submittedName>
        <fullName evidence="5">2-oxoglutarate ferredoxin oxidoreductase subunit alpha</fullName>
    </submittedName>
</protein>
<dbReference type="GO" id="GO:0016903">
    <property type="term" value="F:oxidoreductase activity, acting on the aldehyde or oxo group of donors"/>
    <property type="evidence" value="ECO:0007669"/>
    <property type="project" value="InterPro"/>
</dbReference>
<reference evidence="6" key="1">
    <citation type="submission" date="2016-11" db="EMBL/GenBank/DDBJ databases">
        <authorList>
            <person name="Varghese N."/>
            <person name="Submissions S."/>
        </authorList>
    </citation>
    <scope>NUCLEOTIDE SEQUENCE [LARGE SCALE GENOMIC DNA]</scope>
    <source>
        <strain evidence="6">USBA-503</strain>
    </source>
</reference>
<dbReference type="Proteomes" id="UP000184016">
    <property type="component" value="Unassembled WGS sequence"/>
</dbReference>
<feature type="domain" description="Pyruvate:ferredoxin oxidoreductase core" evidence="4">
    <location>
        <begin position="471"/>
        <end position="534"/>
    </location>
</feature>
<dbReference type="OrthoDB" id="9794954at2"/>
<dbReference type="PANTHER" id="PTHR32154">
    <property type="entry name" value="PYRUVATE-FLAVODOXIN OXIDOREDUCTASE-RELATED"/>
    <property type="match status" value="1"/>
</dbReference>